<gene>
    <name evidence="4" type="ORF">BN9_047940</name>
</gene>
<keyword evidence="3" id="KW-1133">Transmembrane helix</keyword>
<dbReference type="EMBL" id="CAIX01000060">
    <property type="protein sequence ID" value="CCI44010.1"/>
    <property type="molecule type" value="Genomic_DNA"/>
</dbReference>
<evidence type="ECO:0000313" key="5">
    <source>
        <dbReference type="Proteomes" id="UP000053237"/>
    </source>
</evidence>
<sequence>MTLSTSRQSRLQAAIDECACKVRDYQRKMKNGDTEITMDIIQEEIQTMIQLRKELKTSSNQEESDTSTSDMFDAKTNTYNNQEIGQYESEKSAEDRVNVLDSWVHKTGSKLEKIEKNFRRVEQSKSNEEMLAKRRNTTTSVKEYSRVEQTHVQVGQSSNTLSDRPTTLRTPDRSDAENGQVGDIKSKDNKHTSQLTSENARLLEETQNLRDEITKLRATLEEKESKSLEMEKEVLSTKKLLNEEHERFQEQDSDRKNLHVQFSKLQDSRSRLEAEKLNLEALVHEKTIELAGLRSDLKKSMQASSAAQLEHEKKFGLVRESERRLEEECFRLRSEITELTQWKVANDHTVRKLETQLCETQEGLVLANAAKQDVQDKLSMLHKQKLIETSDKEHALERALTAESSLKVVSTELQAVKTDLISLEETHRVQSRKHSSIDSELGDLRKKFNAQEILLKKSGVSLHDANEELKEARANVQKYKTLVQSTKQTVFDKTSEMDRTRKQLSRAQTELASALSNNRDNTRNLQQAKETIKNLRQELRQAREEITALATKITSLESASSKLSDDLKSKAKSNYQLSKEADKLRHYRTALAVVIPVFTAVLLYSIIK</sequence>
<proteinExistence type="predicted"/>
<feature type="region of interest" description="Disordered" evidence="2">
    <location>
        <begin position="54"/>
        <end position="74"/>
    </location>
</feature>
<evidence type="ECO:0000256" key="3">
    <source>
        <dbReference type="SAM" id="Phobius"/>
    </source>
</evidence>
<protein>
    <submittedName>
        <fullName evidence="4">Uncharacterized protein</fullName>
    </submittedName>
</protein>
<keyword evidence="1" id="KW-0175">Coiled coil</keyword>
<feature type="compositionally biased region" description="Polar residues" evidence="2">
    <location>
        <begin position="150"/>
        <end position="169"/>
    </location>
</feature>
<keyword evidence="3" id="KW-0472">Membrane</keyword>
<name>A0A024GBV8_9STRA</name>
<feature type="compositionally biased region" description="Polar residues" evidence="2">
    <location>
        <begin position="57"/>
        <end position="74"/>
    </location>
</feature>
<feature type="coiled-coil region" evidence="1">
    <location>
        <begin position="455"/>
        <end position="559"/>
    </location>
</feature>
<keyword evidence="3" id="KW-0812">Transmembrane</keyword>
<evidence type="ECO:0000256" key="2">
    <source>
        <dbReference type="SAM" id="MobiDB-lite"/>
    </source>
</evidence>
<keyword evidence="5" id="KW-1185">Reference proteome</keyword>
<evidence type="ECO:0000313" key="4">
    <source>
        <dbReference type="EMBL" id="CCI44010.1"/>
    </source>
</evidence>
<dbReference type="InParanoid" id="A0A024GBV8"/>
<dbReference type="Proteomes" id="UP000053237">
    <property type="component" value="Unassembled WGS sequence"/>
</dbReference>
<reference evidence="4 5" key="1">
    <citation type="submission" date="2012-05" db="EMBL/GenBank/DDBJ databases">
        <title>Recombination and specialization in a pathogen metapopulation.</title>
        <authorList>
            <person name="Gardiner A."/>
            <person name="Kemen E."/>
            <person name="Schultz-Larsen T."/>
            <person name="MacLean D."/>
            <person name="Van Oosterhout C."/>
            <person name="Jones J.D.G."/>
        </authorList>
    </citation>
    <scope>NUCLEOTIDE SEQUENCE [LARGE SCALE GENOMIC DNA]</scope>
    <source>
        <strain evidence="4 5">Ac Nc2</strain>
    </source>
</reference>
<organism evidence="4 5">
    <name type="scientific">Albugo candida</name>
    <dbReference type="NCBI Taxonomy" id="65357"/>
    <lineage>
        <taxon>Eukaryota</taxon>
        <taxon>Sar</taxon>
        <taxon>Stramenopiles</taxon>
        <taxon>Oomycota</taxon>
        <taxon>Peronosporomycetes</taxon>
        <taxon>Albuginales</taxon>
        <taxon>Albuginaceae</taxon>
        <taxon>Albugo</taxon>
    </lineage>
</organism>
<feature type="compositionally biased region" description="Basic and acidic residues" evidence="2">
    <location>
        <begin position="119"/>
        <end position="132"/>
    </location>
</feature>
<dbReference type="OrthoDB" id="128924at2759"/>
<feature type="region of interest" description="Disordered" evidence="2">
    <location>
        <begin position="119"/>
        <end position="206"/>
    </location>
</feature>
<dbReference type="AlphaFoldDB" id="A0A024GBV8"/>
<comment type="caution">
    <text evidence="4">The sequence shown here is derived from an EMBL/GenBank/DDBJ whole genome shotgun (WGS) entry which is preliminary data.</text>
</comment>
<feature type="transmembrane region" description="Helical" evidence="3">
    <location>
        <begin position="589"/>
        <end position="607"/>
    </location>
</feature>
<dbReference type="STRING" id="65357.A0A024GBV8"/>
<dbReference type="Gene3D" id="1.10.287.1490">
    <property type="match status" value="1"/>
</dbReference>
<evidence type="ECO:0000256" key="1">
    <source>
        <dbReference type="SAM" id="Coils"/>
    </source>
</evidence>
<accession>A0A024GBV8</accession>